<proteinExistence type="predicted"/>
<keyword evidence="2" id="KW-1185">Reference proteome</keyword>
<dbReference type="EMBL" id="JNBR01000074">
    <property type="protein sequence ID" value="OQR99153.1"/>
    <property type="molecule type" value="Genomic_DNA"/>
</dbReference>
<organism evidence="1 2">
    <name type="scientific">Achlya hypogyna</name>
    <name type="common">Oomycete</name>
    <name type="synonym">Protoachlya hypogyna</name>
    <dbReference type="NCBI Taxonomy" id="1202772"/>
    <lineage>
        <taxon>Eukaryota</taxon>
        <taxon>Sar</taxon>
        <taxon>Stramenopiles</taxon>
        <taxon>Oomycota</taxon>
        <taxon>Saprolegniomycetes</taxon>
        <taxon>Saprolegniales</taxon>
        <taxon>Achlyaceae</taxon>
        <taxon>Achlya</taxon>
    </lineage>
</organism>
<dbReference type="AlphaFoldDB" id="A0A1V9ZME4"/>
<dbReference type="InterPro" id="IPR009057">
    <property type="entry name" value="Homeodomain-like_sf"/>
</dbReference>
<name>A0A1V9ZME4_ACHHY</name>
<sequence length="121" mass="14377">MSTTVVTQLVLFVRHDAMNNSHGRPQGHWKRIEDDMLYLIMWPETTCNDWNEVARWMEVYLPNCRRRPFTHEETTRLADLLPISKSWASLARHFPGRPARLIKEECRKLRWSRVMSPASLT</sequence>
<accession>A0A1V9ZME4</accession>
<dbReference type="SUPFAM" id="SSF46689">
    <property type="entry name" value="Homeodomain-like"/>
    <property type="match status" value="1"/>
</dbReference>
<comment type="caution">
    <text evidence="1">The sequence shown here is derived from an EMBL/GenBank/DDBJ whole genome shotgun (WGS) entry which is preliminary data.</text>
</comment>
<protein>
    <recommendedName>
        <fullName evidence="3">Myb-like domain-containing protein</fullName>
    </recommendedName>
</protein>
<gene>
    <name evidence="1" type="ORF">ACHHYP_07256</name>
</gene>
<evidence type="ECO:0000313" key="2">
    <source>
        <dbReference type="Proteomes" id="UP000243579"/>
    </source>
</evidence>
<evidence type="ECO:0008006" key="3">
    <source>
        <dbReference type="Google" id="ProtNLM"/>
    </source>
</evidence>
<dbReference type="Proteomes" id="UP000243579">
    <property type="component" value="Unassembled WGS sequence"/>
</dbReference>
<evidence type="ECO:0000313" key="1">
    <source>
        <dbReference type="EMBL" id="OQR99153.1"/>
    </source>
</evidence>
<dbReference type="OrthoDB" id="68050at2759"/>
<dbReference type="Gene3D" id="1.10.10.60">
    <property type="entry name" value="Homeodomain-like"/>
    <property type="match status" value="1"/>
</dbReference>
<reference evidence="1 2" key="1">
    <citation type="journal article" date="2014" name="Genome Biol. Evol.">
        <title>The secreted proteins of Achlya hypogyna and Thraustotheca clavata identify the ancestral oomycete secretome and reveal gene acquisitions by horizontal gene transfer.</title>
        <authorList>
            <person name="Misner I."/>
            <person name="Blouin N."/>
            <person name="Leonard G."/>
            <person name="Richards T.A."/>
            <person name="Lane C.E."/>
        </authorList>
    </citation>
    <scope>NUCLEOTIDE SEQUENCE [LARGE SCALE GENOMIC DNA]</scope>
    <source>
        <strain evidence="1 2">ATCC 48635</strain>
    </source>
</reference>
<dbReference type="STRING" id="1202772.A0A1V9ZME4"/>